<dbReference type="EMBL" id="LVCJ01000107">
    <property type="protein sequence ID" value="OAL26003.1"/>
    <property type="molecule type" value="Genomic_DNA"/>
</dbReference>
<evidence type="ECO:0000313" key="3">
    <source>
        <dbReference type="EMBL" id="OAL26003.1"/>
    </source>
</evidence>
<organism evidence="3 4">
    <name type="scientific">Fonsecaea nubica</name>
    <dbReference type="NCBI Taxonomy" id="856822"/>
    <lineage>
        <taxon>Eukaryota</taxon>
        <taxon>Fungi</taxon>
        <taxon>Dikarya</taxon>
        <taxon>Ascomycota</taxon>
        <taxon>Pezizomycotina</taxon>
        <taxon>Eurotiomycetes</taxon>
        <taxon>Chaetothyriomycetidae</taxon>
        <taxon>Chaetothyriales</taxon>
        <taxon>Herpotrichiellaceae</taxon>
        <taxon>Fonsecaea</taxon>
    </lineage>
</organism>
<proteinExistence type="predicted"/>
<evidence type="ECO:0000313" key="4">
    <source>
        <dbReference type="Proteomes" id="UP000185904"/>
    </source>
</evidence>
<dbReference type="RefSeq" id="XP_022495484.1">
    <property type="nucleotide sequence ID" value="XM_022648530.1"/>
</dbReference>
<gene>
    <name evidence="3" type="ORF">AYO20_10272</name>
</gene>
<feature type="transmembrane region" description="Helical" evidence="2">
    <location>
        <begin position="226"/>
        <end position="246"/>
    </location>
</feature>
<feature type="transmembrane region" description="Helical" evidence="2">
    <location>
        <begin position="113"/>
        <end position="130"/>
    </location>
</feature>
<reference evidence="3 4" key="1">
    <citation type="submission" date="2016-03" db="EMBL/GenBank/DDBJ databases">
        <title>The draft genome sequence of Fonsecaea nubica causative agent of cutaneous subcutaneous infection in human host.</title>
        <authorList>
            <person name="Costa F."/>
            <person name="Sybren D.H."/>
            <person name="Raittz R.T."/>
            <person name="Weiss V.A."/>
            <person name="Leao A.C."/>
            <person name="Gomes R."/>
            <person name="De Souza E.M."/>
            <person name="Pedrosa F.O."/>
            <person name="Steffens M.B."/>
            <person name="Bombassaro A."/>
            <person name="Tadra-Sfeir M.Z."/>
            <person name="Moreno L.F."/>
            <person name="Najafzadeh M.J."/>
            <person name="Felipe M.S."/>
            <person name="Teixeira M."/>
            <person name="Sun J."/>
            <person name="Xi L."/>
            <person name="Castro M.A."/>
            <person name="Vicente V.A."/>
        </authorList>
    </citation>
    <scope>NUCLEOTIDE SEQUENCE [LARGE SCALE GENOMIC DNA]</scope>
    <source>
        <strain evidence="3 4">CBS 269.64</strain>
    </source>
</reference>
<feature type="transmembrane region" description="Helical" evidence="2">
    <location>
        <begin position="196"/>
        <end position="214"/>
    </location>
</feature>
<keyword evidence="2" id="KW-0472">Membrane</keyword>
<accession>A0A178CAI6</accession>
<keyword evidence="2" id="KW-1133">Transmembrane helix</keyword>
<dbReference type="GeneID" id="34593661"/>
<keyword evidence="4" id="KW-1185">Reference proteome</keyword>
<evidence type="ECO:0000256" key="2">
    <source>
        <dbReference type="SAM" id="Phobius"/>
    </source>
</evidence>
<protein>
    <submittedName>
        <fullName evidence="3">Uncharacterized protein</fullName>
    </submittedName>
</protein>
<keyword evidence="2" id="KW-0812">Transmembrane</keyword>
<feature type="transmembrane region" description="Helical" evidence="2">
    <location>
        <begin position="40"/>
        <end position="57"/>
    </location>
</feature>
<dbReference type="PANTHER" id="PTHR42029:SF3">
    <property type="entry name" value="AN04G07800"/>
    <property type="match status" value="1"/>
</dbReference>
<feature type="transmembrane region" description="Helical" evidence="2">
    <location>
        <begin position="151"/>
        <end position="169"/>
    </location>
</feature>
<dbReference type="OrthoDB" id="5420247at2759"/>
<feature type="region of interest" description="Disordered" evidence="1">
    <location>
        <begin position="337"/>
        <end position="431"/>
    </location>
</feature>
<sequence>MAPTTILTRRNESGTVGTGEGDWRASASDEDFILEGWSEGFMVGALVIMACITVANMRRGVLLHKLILVEADTANSLAYSNLRHSHMVNSRLTGTFCFMDFSGYGWYLSATATLLYMSWIVHNIVAWMKIKPFFMDSRSMFKPETGKWVRRIYLGTLALTIPFICWQISNNFRFFNNINDFYVKVRPYEPLMRDPWWVFTCLTLFYVINSVYGTGVFELIKRSPRFGILLCAICFSLIFTAVDIAASIHNFTGSIDGINPWWKLSLVFKCLTDTIMLDDFKTELKRLGIRRMRKDELRRHSFALVGDPNDYKEGDDQMEFSDALNTNPLQFQTMHTLDGSPRSSPMGRLRQDSITKSPMNEKEALGKSGKKISKLPTLKNFSFASGPRKTVRIQDPETEGQERDSPPPAPPAADRLADMRRSLGVIDYHGR</sequence>
<name>A0A178CAI6_9EURO</name>
<evidence type="ECO:0000256" key="1">
    <source>
        <dbReference type="SAM" id="MobiDB-lite"/>
    </source>
</evidence>
<dbReference type="PANTHER" id="PTHR42029">
    <property type="entry name" value="AN04G07800"/>
    <property type="match status" value="1"/>
</dbReference>
<feature type="compositionally biased region" description="Basic and acidic residues" evidence="1">
    <location>
        <begin position="392"/>
        <end position="405"/>
    </location>
</feature>
<comment type="caution">
    <text evidence="3">The sequence shown here is derived from an EMBL/GenBank/DDBJ whole genome shotgun (WGS) entry which is preliminary data.</text>
</comment>
<feature type="compositionally biased region" description="Basic and acidic residues" evidence="1">
    <location>
        <begin position="349"/>
        <end position="365"/>
    </location>
</feature>
<dbReference type="Proteomes" id="UP000185904">
    <property type="component" value="Unassembled WGS sequence"/>
</dbReference>
<dbReference type="AlphaFoldDB" id="A0A178CAI6"/>